<dbReference type="STRING" id="578462.A0A0L0RZR5"/>
<reference evidence="7 8" key="1">
    <citation type="submission" date="2009-11" db="EMBL/GenBank/DDBJ databases">
        <title>Annotation of Allomyces macrogynus ATCC 38327.</title>
        <authorList>
            <consortium name="The Broad Institute Genome Sequencing Platform"/>
            <person name="Russ C."/>
            <person name="Cuomo C."/>
            <person name="Burger G."/>
            <person name="Gray M.W."/>
            <person name="Holland P.W.H."/>
            <person name="King N."/>
            <person name="Lang F.B.F."/>
            <person name="Roger A.J."/>
            <person name="Ruiz-Trillo I."/>
            <person name="Young S.K."/>
            <person name="Zeng Q."/>
            <person name="Gargeya S."/>
            <person name="Fitzgerald M."/>
            <person name="Haas B."/>
            <person name="Abouelleil A."/>
            <person name="Alvarado L."/>
            <person name="Arachchi H.M."/>
            <person name="Berlin A."/>
            <person name="Chapman S.B."/>
            <person name="Gearin G."/>
            <person name="Goldberg J."/>
            <person name="Griggs A."/>
            <person name="Gujja S."/>
            <person name="Hansen M."/>
            <person name="Heiman D."/>
            <person name="Howarth C."/>
            <person name="Larimer J."/>
            <person name="Lui A."/>
            <person name="MacDonald P.J.P."/>
            <person name="McCowen C."/>
            <person name="Montmayeur A."/>
            <person name="Murphy C."/>
            <person name="Neiman D."/>
            <person name="Pearson M."/>
            <person name="Priest M."/>
            <person name="Roberts A."/>
            <person name="Saif S."/>
            <person name="Shea T."/>
            <person name="Sisk P."/>
            <person name="Stolte C."/>
            <person name="Sykes S."/>
            <person name="Wortman J."/>
            <person name="Nusbaum C."/>
            <person name="Birren B."/>
        </authorList>
    </citation>
    <scope>NUCLEOTIDE SEQUENCE [LARGE SCALE GENOMIC DNA]</scope>
    <source>
        <strain evidence="7 8">ATCC 38327</strain>
    </source>
</reference>
<dbReference type="SUPFAM" id="SSF46689">
    <property type="entry name" value="Homeodomain-like"/>
    <property type="match status" value="2"/>
</dbReference>
<sequence>MGALQLDVTGLSTLDKVTAALNTKTITGKDNERDTLRQAVTNYCSYHLLCELNRTPVSEDEVLDLVDKAESGQFDDWFQVAEALTSARSEVWAFRYYHEFLRAQGLYNERIGCKFTPAEDDLLHQAVHIHGPDQWTAVAELLGKRDAKQCLQRWKAQDLAIRRGRFTRDEDAALRAAVTQCGEKWSDVARLVLGRTDMQCRERY</sequence>
<protein>
    <submittedName>
        <fullName evidence="7">Uncharacterized protein</fullName>
    </submittedName>
</protein>
<keyword evidence="3" id="KW-0804">Transcription</keyword>
<gene>
    <name evidence="7" type="ORF">AMAG_01769</name>
</gene>
<organism evidence="7 8">
    <name type="scientific">Allomyces macrogynus (strain ATCC 38327)</name>
    <name type="common">Allomyces javanicus var. macrogynus</name>
    <dbReference type="NCBI Taxonomy" id="578462"/>
    <lineage>
        <taxon>Eukaryota</taxon>
        <taxon>Fungi</taxon>
        <taxon>Fungi incertae sedis</taxon>
        <taxon>Blastocladiomycota</taxon>
        <taxon>Blastocladiomycetes</taxon>
        <taxon>Blastocladiales</taxon>
        <taxon>Blastocladiaceae</taxon>
        <taxon>Allomyces</taxon>
    </lineage>
</organism>
<proteinExistence type="predicted"/>
<dbReference type="PANTHER" id="PTHR46621">
    <property type="entry name" value="SNRNA-ACTIVATING PROTEIN COMPLEX SUBUNIT 4"/>
    <property type="match status" value="1"/>
</dbReference>
<dbReference type="Proteomes" id="UP000054350">
    <property type="component" value="Unassembled WGS sequence"/>
</dbReference>
<dbReference type="GO" id="GO:0042796">
    <property type="term" value="P:snRNA transcription by RNA polymerase III"/>
    <property type="evidence" value="ECO:0007669"/>
    <property type="project" value="TreeGrafter"/>
</dbReference>
<feature type="domain" description="HTH myb-type" evidence="6">
    <location>
        <begin position="113"/>
        <end position="155"/>
    </location>
</feature>
<dbReference type="InterPro" id="IPR051575">
    <property type="entry name" value="Myb-like_DNA-bd"/>
</dbReference>
<dbReference type="EMBL" id="GG745329">
    <property type="protein sequence ID" value="KNE55912.1"/>
    <property type="molecule type" value="Genomic_DNA"/>
</dbReference>
<evidence type="ECO:0000256" key="2">
    <source>
        <dbReference type="ARBA" id="ARBA00023125"/>
    </source>
</evidence>
<evidence type="ECO:0000256" key="1">
    <source>
        <dbReference type="ARBA" id="ARBA00023015"/>
    </source>
</evidence>
<keyword evidence="2" id="KW-0238">DNA-binding</keyword>
<keyword evidence="8" id="KW-1185">Reference proteome</keyword>
<dbReference type="InterPro" id="IPR001005">
    <property type="entry name" value="SANT/Myb"/>
</dbReference>
<keyword evidence="1" id="KW-0805">Transcription regulation</keyword>
<reference evidence="8" key="2">
    <citation type="submission" date="2009-11" db="EMBL/GenBank/DDBJ databases">
        <title>The Genome Sequence of Allomyces macrogynus strain ATCC 38327.</title>
        <authorList>
            <consortium name="The Broad Institute Genome Sequencing Platform"/>
            <person name="Russ C."/>
            <person name="Cuomo C."/>
            <person name="Shea T."/>
            <person name="Young S.K."/>
            <person name="Zeng Q."/>
            <person name="Koehrsen M."/>
            <person name="Haas B."/>
            <person name="Borodovsky M."/>
            <person name="Guigo R."/>
            <person name="Alvarado L."/>
            <person name="Berlin A."/>
            <person name="Borenstein D."/>
            <person name="Chen Z."/>
            <person name="Engels R."/>
            <person name="Freedman E."/>
            <person name="Gellesch M."/>
            <person name="Goldberg J."/>
            <person name="Griggs A."/>
            <person name="Gujja S."/>
            <person name="Heiman D."/>
            <person name="Hepburn T."/>
            <person name="Howarth C."/>
            <person name="Jen D."/>
            <person name="Larson L."/>
            <person name="Lewis B."/>
            <person name="Mehta T."/>
            <person name="Park D."/>
            <person name="Pearson M."/>
            <person name="Roberts A."/>
            <person name="Saif S."/>
            <person name="Shenoy N."/>
            <person name="Sisk P."/>
            <person name="Stolte C."/>
            <person name="Sykes S."/>
            <person name="Walk T."/>
            <person name="White J."/>
            <person name="Yandava C."/>
            <person name="Burger G."/>
            <person name="Gray M.W."/>
            <person name="Holland P.W.H."/>
            <person name="King N."/>
            <person name="Lang F.B.F."/>
            <person name="Roger A.J."/>
            <person name="Ruiz-Trillo I."/>
            <person name="Lander E."/>
            <person name="Nusbaum C."/>
        </authorList>
    </citation>
    <scope>NUCLEOTIDE SEQUENCE [LARGE SCALE GENOMIC DNA]</scope>
    <source>
        <strain evidence="8">ATCC 38327</strain>
    </source>
</reference>
<evidence type="ECO:0000256" key="4">
    <source>
        <dbReference type="ARBA" id="ARBA00023242"/>
    </source>
</evidence>
<dbReference type="InterPro" id="IPR017930">
    <property type="entry name" value="Myb_dom"/>
</dbReference>
<dbReference type="AlphaFoldDB" id="A0A0L0RZR5"/>
<dbReference type="PROSITE" id="PS50090">
    <property type="entry name" value="MYB_LIKE"/>
    <property type="match status" value="2"/>
</dbReference>
<dbReference type="PANTHER" id="PTHR46621:SF1">
    <property type="entry name" value="SNRNA-ACTIVATING PROTEIN COMPLEX SUBUNIT 4"/>
    <property type="match status" value="1"/>
</dbReference>
<evidence type="ECO:0000256" key="3">
    <source>
        <dbReference type="ARBA" id="ARBA00023163"/>
    </source>
</evidence>
<dbReference type="GO" id="GO:0019185">
    <property type="term" value="C:snRNA-activating protein complex"/>
    <property type="evidence" value="ECO:0007669"/>
    <property type="project" value="TreeGrafter"/>
</dbReference>
<dbReference type="VEuPathDB" id="FungiDB:AMAG_01769"/>
<dbReference type="PROSITE" id="PS51294">
    <property type="entry name" value="HTH_MYB"/>
    <property type="match status" value="2"/>
</dbReference>
<dbReference type="OrthoDB" id="2143914at2759"/>
<evidence type="ECO:0000259" key="5">
    <source>
        <dbReference type="PROSITE" id="PS50090"/>
    </source>
</evidence>
<accession>A0A0L0RZR5</accession>
<dbReference type="InterPro" id="IPR009057">
    <property type="entry name" value="Homeodomain-like_sf"/>
</dbReference>
<dbReference type="GO" id="GO:0000978">
    <property type="term" value="F:RNA polymerase II cis-regulatory region sequence-specific DNA binding"/>
    <property type="evidence" value="ECO:0007669"/>
    <property type="project" value="TreeGrafter"/>
</dbReference>
<feature type="domain" description="HTH myb-type" evidence="6">
    <location>
        <begin position="161"/>
        <end position="204"/>
    </location>
</feature>
<dbReference type="SMART" id="SM00717">
    <property type="entry name" value="SANT"/>
    <property type="match status" value="3"/>
</dbReference>
<evidence type="ECO:0000259" key="6">
    <source>
        <dbReference type="PROSITE" id="PS51294"/>
    </source>
</evidence>
<feature type="domain" description="Myb-like" evidence="5">
    <location>
        <begin position="114"/>
        <end position="155"/>
    </location>
</feature>
<dbReference type="GO" id="GO:0001006">
    <property type="term" value="F:RNA polymerase III type 3 promoter sequence-specific DNA binding"/>
    <property type="evidence" value="ECO:0007669"/>
    <property type="project" value="TreeGrafter"/>
</dbReference>
<dbReference type="GO" id="GO:0042795">
    <property type="term" value="P:snRNA transcription by RNA polymerase II"/>
    <property type="evidence" value="ECO:0007669"/>
    <property type="project" value="TreeGrafter"/>
</dbReference>
<dbReference type="Pfam" id="PF00249">
    <property type="entry name" value="Myb_DNA-binding"/>
    <property type="match status" value="2"/>
</dbReference>
<name>A0A0L0RZR5_ALLM3</name>
<evidence type="ECO:0000313" key="7">
    <source>
        <dbReference type="EMBL" id="KNE55912.1"/>
    </source>
</evidence>
<dbReference type="eggNOG" id="KOG0048">
    <property type="taxonomic scope" value="Eukaryota"/>
</dbReference>
<keyword evidence="4" id="KW-0539">Nucleus</keyword>
<dbReference type="Gene3D" id="1.10.10.60">
    <property type="entry name" value="Homeodomain-like"/>
    <property type="match status" value="2"/>
</dbReference>
<evidence type="ECO:0000313" key="8">
    <source>
        <dbReference type="Proteomes" id="UP000054350"/>
    </source>
</evidence>
<dbReference type="CDD" id="cd00167">
    <property type="entry name" value="SANT"/>
    <property type="match status" value="2"/>
</dbReference>
<feature type="domain" description="Myb-like" evidence="5">
    <location>
        <begin position="158"/>
        <end position="204"/>
    </location>
</feature>